<proteinExistence type="inferred from homology"/>
<name>A0AAJ6YQ07_9HYME</name>
<evidence type="ECO:0000256" key="7">
    <source>
        <dbReference type="ARBA" id="ARBA00022927"/>
    </source>
</evidence>
<keyword evidence="3 11" id="KW-0813">Transport</keyword>
<evidence type="ECO:0000256" key="5">
    <source>
        <dbReference type="ARBA" id="ARBA00022824"/>
    </source>
</evidence>
<sequence length="227" mass="25836">MSFQWMLIAAFLYAEIFVVLLLVLPVASPQRWHRFFKSRFLKSLGKQASIYFFVLLATLVLFLIDAIREIRKYSSVDASEHTHLDAEMQGNMRLFRAQRNFYISGFALFLSLVIRRLVILISTLATLSAESEASMKQAKSAMNAAKSLLQQSTKTPENEKNDQIDVKLKHRVEELEAENDELKTKLEKETKDKLAMKSQAESLGKEYDKLNTAFSALTATSGDKKSD</sequence>
<organism evidence="15 17">
    <name type="scientific">Ceratosolen solmsi marchali</name>
    <dbReference type="NCBI Taxonomy" id="326594"/>
    <lineage>
        <taxon>Eukaryota</taxon>
        <taxon>Metazoa</taxon>
        <taxon>Ecdysozoa</taxon>
        <taxon>Arthropoda</taxon>
        <taxon>Hexapoda</taxon>
        <taxon>Insecta</taxon>
        <taxon>Pterygota</taxon>
        <taxon>Neoptera</taxon>
        <taxon>Endopterygota</taxon>
        <taxon>Hymenoptera</taxon>
        <taxon>Apocrita</taxon>
        <taxon>Proctotrupomorpha</taxon>
        <taxon>Chalcidoidea</taxon>
        <taxon>Agaonidae</taxon>
        <taxon>Agaoninae</taxon>
        <taxon>Ceratosolen</taxon>
    </lineage>
</organism>
<keyword evidence="7 11" id="KW-0653">Protein transport</keyword>
<feature type="domain" description="BAP29/BAP31 transmembrane" evidence="13">
    <location>
        <begin position="1"/>
        <end position="133"/>
    </location>
</feature>
<comment type="function">
    <text evidence="11">May play a role in anterograde transport of membrane proteins from the endoplasmic reticulum to the Golgi.</text>
</comment>
<evidence type="ECO:0000256" key="10">
    <source>
        <dbReference type="ARBA" id="ARBA00023136"/>
    </source>
</evidence>
<evidence type="ECO:0000259" key="13">
    <source>
        <dbReference type="Pfam" id="PF05529"/>
    </source>
</evidence>
<accession>A0AAJ6YQ07</accession>
<feature type="transmembrane region" description="Helical" evidence="11">
    <location>
        <begin position="101"/>
        <end position="127"/>
    </location>
</feature>
<keyword evidence="10 11" id="KW-0472">Membrane</keyword>
<dbReference type="GO" id="GO:0006886">
    <property type="term" value="P:intracellular protein transport"/>
    <property type="evidence" value="ECO:0007669"/>
    <property type="project" value="UniProtKB-UniRule"/>
</dbReference>
<dbReference type="Pfam" id="PF18035">
    <property type="entry name" value="Bap31_Bap29_C"/>
    <property type="match status" value="1"/>
</dbReference>
<gene>
    <name evidence="16 17" type="primary">LOC105365586</name>
</gene>
<evidence type="ECO:0000256" key="8">
    <source>
        <dbReference type="ARBA" id="ARBA00022989"/>
    </source>
</evidence>
<evidence type="ECO:0000256" key="6">
    <source>
        <dbReference type="ARBA" id="ARBA00022892"/>
    </source>
</evidence>
<dbReference type="RefSeq" id="XP_011502097.1">
    <property type="nucleotide sequence ID" value="XM_011503795.1"/>
</dbReference>
<evidence type="ECO:0000313" key="15">
    <source>
        <dbReference type="Proteomes" id="UP000695007"/>
    </source>
</evidence>
<dbReference type="PANTHER" id="PTHR12701:SF20">
    <property type="entry name" value="ENDOPLASMIC RETICULUM TRANSMEMBRANE PROTEIN"/>
    <property type="match status" value="1"/>
</dbReference>
<protein>
    <recommendedName>
        <fullName evidence="11">Endoplasmic reticulum transmembrane protein</fullName>
    </recommendedName>
</protein>
<comment type="subcellular location">
    <subcellularLocation>
        <location evidence="1 11">Endoplasmic reticulum membrane</location>
        <topology evidence="1 11">Multi-pass membrane protein</topology>
    </subcellularLocation>
</comment>
<keyword evidence="15" id="KW-1185">Reference proteome</keyword>
<keyword evidence="6 11" id="KW-0931">ER-Golgi transport</keyword>
<dbReference type="Proteomes" id="UP000695007">
    <property type="component" value="Unplaced"/>
</dbReference>
<dbReference type="InterPro" id="IPR008417">
    <property type="entry name" value="BAP29/BAP31"/>
</dbReference>
<evidence type="ECO:0000313" key="17">
    <source>
        <dbReference type="RefSeq" id="XP_011502098.1"/>
    </source>
</evidence>
<evidence type="ECO:0000256" key="11">
    <source>
        <dbReference type="RuleBase" id="RU367026"/>
    </source>
</evidence>
<keyword evidence="9 12" id="KW-0175">Coiled coil</keyword>
<dbReference type="GeneID" id="105365586"/>
<dbReference type="Pfam" id="PF05529">
    <property type="entry name" value="Bap31"/>
    <property type="match status" value="1"/>
</dbReference>
<evidence type="ECO:0000256" key="4">
    <source>
        <dbReference type="ARBA" id="ARBA00022692"/>
    </source>
</evidence>
<dbReference type="KEGG" id="csol:105365586"/>
<evidence type="ECO:0000256" key="1">
    <source>
        <dbReference type="ARBA" id="ARBA00004477"/>
    </source>
</evidence>
<dbReference type="GO" id="GO:0005789">
    <property type="term" value="C:endoplasmic reticulum membrane"/>
    <property type="evidence" value="ECO:0007669"/>
    <property type="project" value="UniProtKB-SubCell"/>
</dbReference>
<dbReference type="PANTHER" id="PTHR12701">
    <property type="entry name" value="BCR-ASSOCIATED PROTEIN, BAP"/>
    <property type="match status" value="1"/>
</dbReference>
<comment type="similarity">
    <text evidence="2 11">Belongs to the BCAP29/BCAP31 family.</text>
</comment>
<dbReference type="GO" id="GO:0006888">
    <property type="term" value="P:endoplasmic reticulum to Golgi vesicle-mediated transport"/>
    <property type="evidence" value="ECO:0007669"/>
    <property type="project" value="UniProtKB-UniRule"/>
</dbReference>
<evidence type="ECO:0000256" key="9">
    <source>
        <dbReference type="ARBA" id="ARBA00023054"/>
    </source>
</evidence>
<feature type="domain" description="Bap31/Bap29 cytoplasmic coiled-coil" evidence="14">
    <location>
        <begin position="178"/>
        <end position="227"/>
    </location>
</feature>
<keyword evidence="5 11" id="KW-0256">Endoplasmic reticulum</keyword>
<dbReference type="InterPro" id="IPR040463">
    <property type="entry name" value="BAP29/BAP31_N"/>
</dbReference>
<feature type="coiled-coil region" evidence="12">
    <location>
        <begin position="165"/>
        <end position="199"/>
    </location>
</feature>
<keyword evidence="8 11" id="KW-1133">Transmembrane helix</keyword>
<dbReference type="RefSeq" id="XP_011502098.1">
    <property type="nucleotide sequence ID" value="XM_011503796.1"/>
</dbReference>
<dbReference type="Gene3D" id="1.20.5.110">
    <property type="match status" value="1"/>
</dbReference>
<evidence type="ECO:0000256" key="3">
    <source>
        <dbReference type="ARBA" id="ARBA00022448"/>
    </source>
</evidence>
<dbReference type="InterPro" id="IPR041672">
    <property type="entry name" value="Bap31/Bap29_C"/>
</dbReference>
<evidence type="ECO:0000259" key="14">
    <source>
        <dbReference type="Pfam" id="PF18035"/>
    </source>
</evidence>
<reference evidence="16 17" key="1">
    <citation type="submission" date="2025-04" db="UniProtKB">
        <authorList>
            <consortium name="RefSeq"/>
        </authorList>
    </citation>
    <scope>IDENTIFICATION</scope>
</reference>
<dbReference type="GO" id="GO:0070973">
    <property type="term" value="P:protein localization to endoplasmic reticulum exit site"/>
    <property type="evidence" value="ECO:0007669"/>
    <property type="project" value="UniProtKB-UniRule"/>
</dbReference>
<feature type="transmembrane region" description="Helical" evidence="11">
    <location>
        <begin position="48"/>
        <end position="67"/>
    </location>
</feature>
<keyword evidence="4 11" id="KW-0812">Transmembrane</keyword>
<evidence type="ECO:0000313" key="16">
    <source>
        <dbReference type="RefSeq" id="XP_011502097.1"/>
    </source>
</evidence>
<evidence type="ECO:0000256" key="2">
    <source>
        <dbReference type="ARBA" id="ARBA00007956"/>
    </source>
</evidence>
<dbReference type="AlphaFoldDB" id="A0AAJ6YQ07"/>
<keyword evidence="16 17" id="KW-0675">Receptor</keyword>
<evidence type="ECO:0000256" key="12">
    <source>
        <dbReference type="SAM" id="Coils"/>
    </source>
</evidence>
<feature type="transmembrane region" description="Helical" evidence="11">
    <location>
        <begin position="6"/>
        <end position="27"/>
    </location>
</feature>